<keyword evidence="2" id="KW-0808">Transferase</keyword>
<dbReference type="EMBL" id="JAPZBQ010000004">
    <property type="protein sequence ID" value="KAJ5334750.1"/>
    <property type="molecule type" value="Genomic_DNA"/>
</dbReference>
<name>A0A9W9UDA4_PENBR</name>
<reference evidence="2" key="2">
    <citation type="journal article" date="2023" name="IMA Fungus">
        <title>Comparative genomic study of the Penicillium genus elucidates a diverse pangenome and 15 lateral gene transfer events.</title>
        <authorList>
            <person name="Petersen C."/>
            <person name="Sorensen T."/>
            <person name="Nielsen M.R."/>
            <person name="Sondergaard T.E."/>
            <person name="Sorensen J.L."/>
            <person name="Fitzpatrick D.A."/>
            <person name="Frisvad J.C."/>
            <person name="Nielsen K.L."/>
        </authorList>
    </citation>
    <scope>NUCLEOTIDE SEQUENCE</scope>
    <source>
        <strain evidence="2">IBT 35673</strain>
    </source>
</reference>
<gene>
    <name evidence="2" type="ORF">N7452_007153</name>
</gene>
<evidence type="ECO:0000313" key="2">
    <source>
        <dbReference type="EMBL" id="KAJ5334750.1"/>
    </source>
</evidence>
<organism evidence="2 3">
    <name type="scientific">Penicillium brevicompactum</name>
    <dbReference type="NCBI Taxonomy" id="5074"/>
    <lineage>
        <taxon>Eukaryota</taxon>
        <taxon>Fungi</taxon>
        <taxon>Dikarya</taxon>
        <taxon>Ascomycota</taxon>
        <taxon>Pezizomycotina</taxon>
        <taxon>Eurotiomycetes</taxon>
        <taxon>Eurotiomycetidae</taxon>
        <taxon>Eurotiales</taxon>
        <taxon>Aspergillaceae</taxon>
        <taxon>Penicillium</taxon>
    </lineage>
</organism>
<comment type="caution">
    <text evidence="2">The sequence shown here is derived from an EMBL/GenBank/DDBJ whole genome shotgun (WGS) entry which is preliminary data.</text>
</comment>
<proteinExistence type="predicted"/>
<accession>A0A9W9UDA4</accession>
<dbReference type="AlphaFoldDB" id="A0A9W9UDA4"/>
<keyword evidence="2" id="KW-0548">Nucleotidyltransferase</keyword>
<protein>
    <submittedName>
        <fullName evidence="2">Reverse transcriptase</fullName>
    </submittedName>
</protein>
<feature type="compositionally biased region" description="Basic residues" evidence="1">
    <location>
        <begin position="7"/>
        <end position="16"/>
    </location>
</feature>
<keyword evidence="2" id="KW-0695">RNA-directed DNA polymerase</keyword>
<evidence type="ECO:0000256" key="1">
    <source>
        <dbReference type="SAM" id="MobiDB-lite"/>
    </source>
</evidence>
<feature type="region of interest" description="Disordered" evidence="1">
    <location>
        <begin position="1"/>
        <end position="42"/>
    </location>
</feature>
<reference evidence="2" key="1">
    <citation type="submission" date="2022-12" db="EMBL/GenBank/DDBJ databases">
        <authorList>
            <person name="Petersen C."/>
        </authorList>
    </citation>
    <scope>NUCLEOTIDE SEQUENCE</scope>
    <source>
        <strain evidence="2">IBT 35673</strain>
    </source>
</reference>
<dbReference type="GO" id="GO:0003964">
    <property type="term" value="F:RNA-directed DNA polymerase activity"/>
    <property type="evidence" value="ECO:0007669"/>
    <property type="project" value="UniProtKB-KW"/>
</dbReference>
<evidence type="ECO:0000313" key="3">
    <source>
        <dbReference type="Proteomes" id="UP001147695"/>
    </source>
</evidence>
<dbReference type="Proteomes" id="UP001147695">
    <property type="component" value="Unassembled WGS sequence"/>
</dbReference>
<feature type="compositionally biased region" description="Polar residues" evidence="1">
    <location>
        <begin position="20"/>
        <end position="41"/>
    </location>
</feature>
<sequence>MSSSRRSSPRKRRPPRHSNEFTSTPRSNPEFASNGESTGRVTTKEARQLIDDLKDIIHHQTTLIQANKGQGAAVATGGNSTTAQPVHQRHEKDENCVRIYTQRSLVDPRDKNYSDGNTLGRYIPTDSANNHICTALMNSPPTQDAQVAGIGTTKTGYVIRFKDTESAQLARTNRKMYRHSPGLSEFQAWKDTRSQPRIMRITQWTLGF</sequence>